<reference evidence="1 2" key="1">
    <citation type="submission" date="2016-07" db="EMBL/GenBank/DDBJ databases">
        <title>Pervasive Adenine N6-methylation of Active Genes in Fungi.</title>
        <authorList>
            <consortium name="DOE Joint Genome Institute"/>
            <person name="Mondo S.J."/>
            <person name="Dannebaum R.O."/>
            <person name="Kuo R.C."/>
            <person name="Labutti K."/>
            <person name="Haridas S."/>
            <person name="Kuo A."/>
            <person name="Salamov A."/>
            <person name="Ahrendt S.R."/>
            <person name="Lipzen A."/>
            <person name="Sullivan W."/>
            <person name="Andreopoulos W.B."/>
            <person name="Clum A."/>
            <person name="Lindquist E."/>
            <person name="Daum C."/>
            <person name="Ramamoorthy G.K."/>
            <person name="Gryganskyi A."/>
            <person name="Culley D."/>
            <person name="Magnuson J.K."/>
            <person name="James T.Y."/>
            <person name="O'Malley M.A."/>
            <person name="Stajich J.E."/>
            <person name="Spatafora J.W."/>
            <person name="Visel A."/>
            <person name="Grigoriev I.V."/>
        </authorList>
    </citation>
    <scope>NUCLEOTIDE SEQUENCE [LARGE SCALE GENOMIC DNA]</scope>
    <source>
        <strain evidence="1 2">NRRL 2496</strain>
    </source>
</reference>
<keyword evidence="2" id="KW-1185">Reference proteome</keyword>
<dbReference type="EMBL" id="MCGN01000004">
    <property type="protein sequence ID" value="ORY98194.1"/>
    <property type="molecule type" value="Genomic_DNA"/>
</dbReference>
<dbReference type="Proteomes" id="UP000242180">
    <property type="component" value="Unassembled WGS sequence"/>
</dbReference>
<dbReference type="AlphaFoldDB" id="A0A1X2HGX2"/>
<gene>
    <name evidence="1" type="ORF">BCR43DRAFT_546978</name>
</gene>
<evidence type="ECO:0000313" key="2">
    <source>
        <dbReference type="Proteomes" id="UP000242180"/>
    </source>
</evidence>
<sequence>MEGVNSAVTTTHAALVYLSSMRSNQLETAMDSEEIQVIDVFMAATHESELEAMEVCYSVLKTIFRDCLCQFKMHTKRARVQNESSFGEGAVFQRVYNTMGRKVDVLVSIAGVEVSSGEWKAANATQPMIRKQASKNMRTNACIYENLAQLPYDDEADLATLSVMYMDWVGKCILILWSVHARGTYMKSQGYQGEMFAMKKVGETYIPVKVGNMYIPTVAEDFKDFVETLTIMYTWKVSFIEQHVIWVSSLPWIAYRDTWLI</sequence>
<comment type="caution">
    <text evidence="1">The sequence shown here is derived from an EMBL/GenBank/DDBJ whole genome shotgun (WGS) entry which is preliminary data.</text>
</comment>
<name>A0A1X2HGX2_SYNRA</name>
<evidence type="ECO:0000313" key="1">
    <source>
        <dbReference type="EMBL" id="ORY98194.1"/>
    </source>
</evidence>
<protein>
    <submittedName>
        <fullName evidence="1">Uncharacterized protein</fullName>
    </submittedName>
</protein>
<dbReference type="OrthoDB" id="2275312at2759"/>
<proteinExistence type="predicted"/>
<dbReference type="InParanoid" id="A0A1X2HGX2"/>
<accession>A0A1X2HGX2</accession>
<organism evidence="1 2">
    <name type="scientific">Syncephalastrum racemosum</name>
    <name type="common">Filamentous fungus</name>
    <dbReference type="NCBI Taxonomy" id="13706"/>
    <lineage>
        <taxon>Eukaryota</taxon>
        <taxon>Fungi</taxon>
        <taxon>Fungi incertae sedis</taxon>
        <taxon>Mucoromycota</taxon>
        <taxon>Mucoromycotina</taxon>
        <taxon>Mucoromycetes</taxon>
        <taxon>Mucorales</taxon>
        <taxon>Syncephalastraceae</taxon>
        <taxon>Syncephalastrum</taxon>
    </lineage>
</organism>